<evidence type="ECO:0000313" key="3">
    <source>
        <dbReference type="EMBL" id="VAX38357.1"/>
    </source>
</evidence>
<evidence type="ECO:0000259" key="2">
    <source>
        <dbReference type="PROSITE" id="PS51819"/>
    </source>
</evidence>
<dbReference type="Gene3D" id="3.10.180.10">
    <property type="entry name" value="2,3-Dihydroxybiphenyl 1,2-Dioxygenase, domain 1"/>
    <property type="match status" value="1"/>
</dbReference>
<protein>
    <recommendedName>
        <fullName evidence="2">VOC domain-containing protein</fullName>
    </recommendedName>
</protein>
<dbReference type="Pfam" id="PF00903">
    <property type="entry name" value="Glyoxalase"/>
    <property type="match status" value="1"/>
</dbReference>
<dbReference type="InterPro" id="IPR037523">
    <property type="entry name" value="VOC_core"/>
</dbReference>
<feature type="region of interest" description="Disordered" evidence="1">
    <location>
        <begin position="1"/>
        <end position="22"/>
    </location>
</feature>
<reference evidence="3" key="1">
    <citation type="submission" date="2018-06" db="EMBL/GenBank/DDBJ databases">
        <authorList>
            <person name="Zhirakovskaya E."/>
        </authorList>
    </citation>
    <scope>NUCLEOTIDE SEQUENCE</scope>
</reference>
<dbReference type="EMBL" id="UOGL01000183">
    <property type="protein sequence ID" value="VAX38357.1"/>
    <property type="molecule type" value="Genomic_DNA"/>
</dbReference>
<dbReference type="InterPro" id="IPR029068">
    <property type="entry name" value="Glyas_Bleomycin-R_OHBP_Dase"/>
</dbReference>
<organism evidence="3">
    <name type="scientific">hydrothermal vent metagenome</name>
    <dbReference type="NCBI Taxonomy" id="652676"/>
    <lineage>
        <taxon>unclassified sequences</taxon>
        <taxon>metagenomes</taxon>
        <taxon>ecological metagenomes</taxon>
    </lineage>
</organism>
<name>A0A3B1E5Y1_9ZZZZ</name>
<dbReference type="AlphaFoldDB" id="A0A3B1E5Y1"/>
<accession>A0A3B1E5Y1</accession>
<evidence type="ECO:0000256" key="1">
    <source>
        <dbReference type="SAM" id="MobiDB-lite"/>
    </source>
</evidence>
<gene>
    <name evidence="3" type="ORF">MNBD_PLANCTO02-1695</name>
</gene>
<feature type="domain" description="VOC" evidence="2">
    <location>
        <begin position="25"/>
        <end position="169"/>
    </location>
</feature>
<feature type="compositionally biased region" description="Polar residues" evidence="1">
    <location>
        <begin position="11"/>
        <end position="22"/>
    </location>
</feature>
<dbReference type="SUPFAM" id="SSF54593">
    <property type="entry name" value="Glyoxalase/Bleomycin resistance protein/Dihydroxybiphenyl dioxygenase"/>
    <property type="match status" value="1"/>
</dbReference>
<dbReference type="InterPro" id="IPR004360">
    <property type="entry name" value="Glyas_Fos-R_dOase_dom"/>
</dbReference>
<sequence length="173" mass="19297">MSDDKKLGDNQHGTNMKPNHSSSIRYAHTNLVARNWEAMRDFYVDLFDCEPVGSVRDRAGTVVEQLTGIEGIAVVGQHLRLPGYEEGGPTLEIFQFTPTDEIPLPVLNNPGFTHLAFEVPDVEEKRQQILLRGGDDVGERVTLDIEGAGKLTLMYVTDPEGNIIELQHWDTPN</sequence>
<proteinExistence type="predicted"/>
<dbReference type="PROSITE" id="PS51819">
    <property type="entry name" value="VOC"/>
    <property type="match status" value="1"/>
</dbReference>